<feature type="compositionally biased region" description="Polar residues" evidence="1">
    <location>
        <begin position="298"/>
        <end position="309"/>
    </location>
</feature>
<feature type="compositionally biased region" description="Low complexity" evidence="1">
    <location>
        <begin position="272"/>
        <end position="295"/>
    </location>
</feature>
<evidence type="ECO:0000256" key="1">
    <source>
        <dbReference type="SAM" id="MobiDB-lite"/>
    </source>
</evidence>
<feature type="region of interest" description="Disordered" evidence="1">
    <location>
        <begin position="546"/>
        <end position="587"/>
    </location>
</feature>
<dbReference type="STRING" id="47427.A0A2H3E178"/>
<keyword evidence="3" id="KW-1185">Reference proteome</keyword>
<dbReference type="OMA" id="GRGNKYT"/>
<accession>A0A2H3E178</accession>
<sequence length="587" mass="65981">MHVTIGNGIFCSQLLCRSPQVEPIVMNGYHQYPKDTSAMQFNNGHVNGFNTNSFPSSSSNPYPDFQASAASNQYANNMDMRQPLSQSGHGMSNQNQWPLYSQNSMSPTQMHNPQPPQQQFNLPWSGQMQNQSFTNGAGGMGMGMNGFNVSFLPQQVLHDAVANSAPVQKSDEDLLYRALISWHTKNGSYKDALNSLHGRNGHSASLWKDYYLDHKFRIDRDISVYINSHNPQMNYQRPQVKVVTAKKPSMDSFKVESSPVASSSTLPHPSVQQGRQQSRQRKSSTPVSATSTVPTIGRRSTINSLTTHTAVFDRHLPPPHADLKIPDPPSRSPTPPTRVVPQGRGNKFTPEDKDFFLKFILRRLKEDPSLSRNDLCELLAEKAPHHSSQSWYSYWSNNHDMPDKILAAARGDSLTDEDESEEEKKPSTRPRPKYRDLTTSEEEDDEEEEEEEEEEDAEGDDDIEEENDDDVVIPPFDEGSMGPKGGPFTEADLAITARHIATFADFGAVSFQEKWVPFGEKYTQRSPKAWAEYYRRNENALERLARKIRRQNEADGQSSGQATGKRKLDSEGDEGSAERSKHAKIES</sequence>
<feature type="compositionally biased region" description="Pro residues" evidence="1">
    <location>
        <begin position="326"/>
        <end position="338"/>
    </location>
</feature>
<proteinExistence type="predicted"/>
<feature type="compositionally biased region" description="Basic and acidic residues" evidence="1">
    <location>
        <begin position="311"/>
        <end position="325"/>
    </location>
</feature>
<reference evidence="3" key="1">
    <citation type="journal article" date="2017" name="Nat. Ecol. Evol.">
        <title>Genome expansion and lineage-specific genetic innovations in the forest pathogenic fungi Armillaria.</title>
        <authorList>
            <person name="Sipos G."/>
            <person name="Prasanna A.N."/>
            <person name="Walter M.C."/>
            <person name="O'Connor E."/>
            <person name="Balint B."/>
            <person name="Krizsan K."/>
            <person name="Kiss B."/>
            <person name="Hess J."/>
            <person name="Varga T."/>
            <person name="Slot J."/>
            <person name="Riley R."/>
            <person name="Boka B."/>
            <person name="Rigling D."/>
            <person name="Barry K."/>
            <person name="Lee J."/>
            <person name="Mihaltcheva S."/>
            <person name="LaButti K."/>
            <person name="Lipzen A."/>
            <person name="Waldron R."/>
            <person name="Moloney N.M."/>
            <person name="Sperisen C."/>
            <person name="Kredics L."/>
            <person name="Vagvoelgyi C."/>
            <person name="Patrignani A."/>
            <person name="Fitzpatrick D."/>
            <person name="Nagy I."/>
            <person name="Doyle S."/>
            <person name="Anderson J.B."/>
            <person name="Grigoriev I.V."/>
            <person name="Gueldener U."/>
            <person name="Muensterkoetter M."/>
            <person name="Nagy L.G."/>
        </authorList>
    </citation>
    <scope>NUCLEOTIDE SEQUENCE [LARGE SCALE GENOMIC DNA]</scope>
    <source>
        <strain evidence="3">Ar21-2</strain>
    </source>
</reference>
<feature type="region of interest" description="Disordered" evidence="1">
    <location>
        <begin position="80"/>
        <end position="116"/>
    </location>
</feature>
<dbReference type="InParanoid" id="A0A2H3E178"/>
<organism evidence="2 3">
    <name type="scientific">Armillaria gallica</name>
    <name type="common">Bulbous honey fungus</name>
    <name type="synonym">Armillaria bulbosa</name>
    <dbReference type="NCBI Taxonomy" id="47427"/>
    <lineage>
        <taxon>Eukaryota</taxon>
        <taxon>Fungi</taxon>
        <taxon>Dikarya</taxon>
        <taxon>Basidiomycota</taxon>
        <taxon>Agaricomycotina</taxon>
        <taxon>Agaricomycetes</taxon>
        <taxon>Agaricomycetidae</taxon>
        <taxon>Agaricales</taxon>
        <taxon>Marasmiineae</taxon>
        <taxon>Physalacriaceae</taxon>
        <taxon>Armillaria</taxon>
    </lineage>
</organism>
<dbReference type="Proteomes" id="UP000217790">
    <property type="component" value="Unassembled WGS sequence"/>
</dbReference>
<dbReference type="OrthoDB" id="3194584at2759"/>
<feature type="compositionally biased region" description="Polar residues" evidence="1">
    <location>
        <begin position="83"/>
        <end position="112"/>
    </location>
</feature>
<feature type="region of interest" description="Disordered" evidence="1">
    <location>
        <begin position="253"/>
        <end position="348"/>
    </location>
</feature>
<dbReference type="AlphaFoldDB" id="A0A2H3E178"/>
<feature type="compositionally biased region" description="Acidic residues" evidence="1">
    <location>
        <begin position="439"/>
        <end position="471"/>
    </location>
</feature>
<feature type="compositionally biased region" description="Basic and acidic residues" evidence="1">
    <location>
        <begin position="566"/>
        <end position="587"/>
    </location>
</feature>
<feature type="region of interest" description="Disordered" evidence="1">
    <location>
        <begin position="411"/>
        <end position="488"/>
    </location>
</feature>
<name>A0A2H3E178_ARMGA</name>
<dbReference type="Gene3D" id="1.10.10.60">
    <property type="entry name" value="Homeodomain-like"/>
    <property type="match status" value="1"/>
</dbReference>
<dbReference type="EMBL" id="KZ293646">
    <property type="protein sequence ID" value="PBL01182.1"/>
    <property type="molecule type" value="Genomic_DNA"/>
</dbReference>
<feature type="compositionally biased region" description="Polar residues" evidence="1">
    <location>
        <begin position="259"/>
        <end position="271"/>
    </location>
</feature>
<protein>
    <submittedName>
        <fullName evidence="2">Uncharacterized protein</fullName>
    </submittedName>
</protein>
<gene>
    <name evidence="2" type="ORF">ARMGADRAFT_1007217</name>
</gene>
<evidence type="ECO:0000313" key="2">
    <source>
        <dbReference type="EMBL" id="PBL01182.1"/>
    </source>
</evidence>
<evidence type="ECO:0000313" key="3">
    <source>
        <dbReference type="Proteomes" id="UP000217790"/>
    </source>
</evidence>